<evidence type="ECO:0008006" key="3">
    <source>
        <dbReference type="Google" id="ProtNLM"/>
    </source>
</evidence>
<organism evidence="1 2">
    <name type="scientific">Bacillus timonensis</name>
    <dbReference type="NCBI Taxonomy" id="1033734"/>
    <lineage>
        <taxon>Bacteria</taxon>
        <taxon>Bacillati</taxon>
        <taxon>Bacillota</taxon>
        <taxon>Bacilli</taxon>
        <taxon>Bacillales</taxon>
        <taxon>Bacillaceae</taxon>
        <taxon>Bacillus</taxon>
    </lineage>
</organism>
<sequence length="143" mass="15859">MWPHDNSIIVLGLAKYGYTAHVKKLVSALFASAEQFEASRLPELFCGYDNQQEETIIPYPVACSPQAWAAGTPFAFVHALLGLLVDSHKSMMKINPTLPDDMDWMECKGIQVGKGFIDITVKKENEEIVFAIANNTSGLEINR</sequence>
<dbReference type="OrthoDB" id="9759959at2"/>
<dbReference type="RefSeq" id="WP_136378587.1">
    <property type="nucleotide sequence ID" value="NZ_SLUB01000006.1"/>
</dbReference>
<dbReference type="EMBL" id="SLUB01000006">
    <property type="protein sequence ID" value="THE13947.1"/>
    <property type="molecule type" value="Genomic_DNA"/>
</dbReference>
<protein>
    <recommendedName>
        <fullName evidence="3">Glycogen debranching enzyme C-terminal domain-containing protein</fullName>
    </recommendedName>
</protein>
<dbReference type="SUPFAM" id="SSF48208">
    <property type="entry name" value="Six-hairpin glycosidases"/>
    <property type="match status" value="1"/>
</dbReference>
<gene>
    <name evidence="1" type="ORF">E1I69_05425</name>
</gene>
<reference evidence="1 2" key="1">
    <citation type="journal article" date="2019" name="Indoor Air">
        <title>Impacts of indoor surface finishes on bacterial viability.</title>
        <authorList>
            <person name="Hu J."/>
            <person name="Maamar S.B."/>
            <person name="Glawe A.J."/>
            <person name="Gottel N."/>
            <person name="Gilbert J.A."/>
            <person name="Hartmann E.M."/>
        </authorList>
    </citation>
    <scope>NUCLEOTIDE SEQUENCE [LARGE SCALE GENOMIC DNA]</scope>
    <source>
        <strain evidence="1 2">AF060A6</strain>
    </source>
</reference>
<evidence type="ECO:0000313" key="2">
    <source>
        <dbReference type="Proteomes" id="UP000306477"/>
    </source>
</evidence>
<proteinExistence type="predicted"/>
<dbReference type="GO" id="GO:0005975">
    <property type="term" value="P:carbohydrate metabolic process"/>
    <property type="evidence" value="ECO:0007669"/>
    <property type="project" value="InterPro"/>
</dbReference>
<dbReference type="AlphaFoldDB" id="A0A4S3PVT7"/>
<evidence type="ECO:0000313" key="1">
    <source>
        <dbReference type="EMBL" id="THE13947.1"/>
    </source>
</evidence>
<dbReference type="Proteomes" id="UP000306477">
    <property type="component" value="Unassembled WGS sequence"/>
</dbReference>
<comment type="caution">
    <text evidence="1">The sequence shown here is derived from an EMBL/GenBank/DDBJ whole genome shotgun (WGS) entry which is preliminary data.</text>
</comment>
<keyword evidence="2" id="KW-1185">Reference proteome</keyword>
<dbReference type="InterPro" id="IPR008928">
    <property type="entry name" value="6-hairpin_glycosidase_sf"/>
</dbReference>
<name>A0A4S3PVT7_9BACI</name>
<accession>A0A4S3PVT7</accession>